<feature type="compositionally biased region" description="Low complexity" evidence="6">
    <location>
        <begin position="80"/>
        <end position="94"/>
    </location>
</feature>
<evidence type="ECO:0000256" key="3">
    <source>
        <dbReference type="ARBA" id="ARBA00022946"/>
    </source>
</evidence>
<keyword evidence="5" id="KW-0143">Chaperone</keyword>
<evidence type="ECO:0000313" key="7">
    <source>
        <dbReference type="EMBL" id="KLJ06729.1"/>
    </source>
</evidence>
<dbReference type="GO" id="GO:0033615">
    <property type="term" value="P:mitochondrial proton-transporting ATP synthase complex assembly"/>
    <property type="evidence" value="ECO:0007669"/>
    <property type="project" value="TreeGrafter"/>
</dbReference>
<evidence type="ECO:0008006" key="9">
    <source>
        <dbReference type="Google" id="ProtNLM"/>
    </source>
</evidence>
<evidence type="ECO:0000256" key="1">
    <source>
        <dbReference type="ARBA" id="ARBA00004173"/>
    </source>
</evidence>
<evidence type="ECO:0000256" key="2">
    <source>
        <dbReference type="ARBA" id="ARBA00008231"/>
    </source>
</evidence>
<organism evidence="7 8">
    <name type="scientific">Blastomyces silverae</name>
    <dbReference type="NCBI Taxonomy" id="2060906"/>
    <lineage>
        <taxon>Eukaryota</taxon>
        <taxon>Fungi</taxon>
        <taxon>Dikarya</taxon>
        <taxon>Ascomycota</taxon>
        <taxon>Pezizomycotina</taxon>
        <taxon>Eurotiomycetes</taxon>
        <taxon>Eurotiomycetidae</taxon>
        <taxon>Onygenales</taxon>
        <taxon>Ajellomycetaceae</taxon>
        <taxon>Blastomyces</taxon>
    </lineage>
</organism>
<name>A0A0H1B5L2_9EURO</name>
<keyword evidence="4" id="KW-0496">Mitochondrion</keyword>
<dbReference type="EMBL" id="LDEV01002986">
    <property type="protein sequence ID" value="KLJ06729.1"/>
    <property type="molecule type" value="Genomic_DNA"/>
</dbReference>
<sequence>MKPFPRIPPTFNPRPLSRLSGAVHSPFRSQYAHVHSSTAKAAVAHPINVRGPPPKPPSPSPEFLERIERRKKQSELIQQGNVVVGSGQGSSTTTPTASKPLRRRFWKDVHVKEVEDGYQIFLDSRPVRTPEKKILTIPASKPHLAHAIALEWDLLVSAQQALKHHLIPLTSLTARAQDIAAEDAAGQGTIREQIVTSMMRYLETDTLLSWAPAKSFYDPDLYDLEPSGEGVKEEGEKKESLRDLQIRTARPIIDFLTTKVWPGIEIRPALQENSILPSPQLPLTMEVIRGWIYGLPAYELAGLERGVLASKSLLVAARFVIEWSEQFRDLQAEGRRTFGIEKAAEASTLEVTWQTDKWGEVEDTHDVDKEDVRRQLGSVVLLVSGERR</sequence>
<dbReference type="InterPro" id="IPR042272">
    <property type="entry name" value="ATP12_ATP_synth-F1-assembly_N"/>
</dbReference>
<dbReference type="Pfam" id="PF07542">
    <property type="entry name" value="ATP12"/>
    <property type="match status" value="1"/>
</dbReference>
<evidence type="ECO:0000256" key="4">
    <source>
        <dbReference type="ARBA" id="ARBA00023128"/>
    </source>
</evidence>
<dbReference type="Proteomes" id="UP000053573">
    <property type="component" value="Unassembled WGS sequence"/>
</dbReference>
<feature type="region of interest" description="Disordered" evidence="6">
    <location>
        <begin position="80"/>
        <end position="99"/>
    </location>
</feature>
<evidence type="ECO:0000313" key="8">
    <source>
        <dbReference type="Proteomes" id="UP000053573"/>
    </source>
</evidence>
<keyword evidence="3" id="KW-0809">Transit peptide</keyword>
<comment type="similarity">
    <text evidence="2">Belongs to the ATP12 family.</text>
</comment>
<dbReference type="Gene3D" id="1.10.3580.10">
    <property type="entry name" value="ATP12 ATPase"/>
    <property type="match status" value="1"/>
</dbReference>
<dbReference type="Gene3D" id="3.30.2180.10">
    <property type="entry name" value="ATP12-like"/>
    <property type="match status" value="1"/>
</dbReference>
<evidence type="ECO:0000256" key="6">
    <source>
        <dbReference type="SAM" id="MobiDB-lite"/>
    </source>
</evidence>
<reference evidence="8" key="1">
    <citation type="journal article" date="2015" name="PLoS Genet.">
        <title>The dynamic genome and transcriptome of the human fungal pathogen Blastomyces and close relative Emmonsia.</title>
        <authorList>
            <person name="Munoz J.F."/>
            <person name="Gauthier G.M."/>
            <person name="Desjardins C.A."/>
            <person name="Gallo J.E."/>
            <person name="Holder J."/>
            <person name="Sullivan T.D."/>
            <person name="Marty A.J."/>
            <person name="Carmen J.C."/>
            <person name="Chen Z."/>
            <person name="Ding L."/>
            <person name="Gujja S."/>
            <person name="Magrini V."/>
            <person name="Misas E."/>
            <person name="Mitreva M."/>
            <person name="Priest M."/>
            <person name="Saif S."/>
            <person name="Whiston E.A."/>
            <person name="Young S."/>
            <person name="Zeng Q."/>
            <person name="Goldman W.E."/>
            <person name="Mardis E.R."/>
            <person name="Taylor J.W."/>
            <person name="McEwen J.G."/>
            <person name="Clay O.K."/>
            <person name="Klein B.S."/>
            <person name="Cuomo C.A."/>
        </authorList>
    </citation>
    <scope>NUCLEOTIDE SEQUENCE [LARGE SCALE GENOMIC DNA]</scope>
    <source>
        <strain evidence="8">UAMH 139</strain>
    </source>
</reference>
<protein>
    <recommendedName>
        <fullName evidence="9">ATP synthase mitochondrial F1 complex assembly factor 2</fullName>
    </recommendedName>
</protein>
<dbReference type="PANTHER" id="PTHR21013">
    <property type="entry name" value="ATP SYNTHASE MITOCHONDRIAL F1 COMPLEX ASSEMBLY FACTOR 2/ATP12 PROTEIN, MITOCHONDRIAL PRECURSOR"/>
    <property type="match status" value="1"/>
</dbReference>
<dbReference type="PANTHER" id="PTHR21013:SF10">
    <property type="entry name" value="ATP SYNTHASE MITOCHONDRIAL F1 COMPLEX ASSEMBLY FACTOR 2"/>
    <property type="match status" value="1"/>
</dbReference>
<proteinExistence type="inferred from homology"/>
<dbReference type="OrthoDB" id="5322896at2759"/>
<evidence type="ECO:0000256" key="5">
    <source>
        <dbReference type="ARBA" id="ARBA00023186"/>
    </source>
</evidence>
<accession>A0A0H1B5L2</accession>
<dbReference type="SUPFAM" id="SSF160909">
    <property type="entry name" value="ATP12-like"/>
    <property type="match status" value="1"/>
</dbReference>
<keyword evidence="8" id="KW-1185">Reference proteome</keyword>
<comment type="subcellular location">
    <subcellularLocation>
        <location evidence="1">Mitochondrion</location>
    </subcellularLocation>
</comment>
<dbReference type="InterPro" id="IPR011419">
    <property type="entry name" value="ATP12_ATP_synth-F1-assembly"/>
</dbReference>
<dbReference type="InterPro" id="IPR023335">
    <property type="entry name" value="ATP12_ortho_dom_sf"/>
</dbReference>
<gene>
    <name evidence="7" type="ORF">EMPG_17778</name>
</gene>
<dbReference type="AlphaFoldDB" id="A0A0H1B5L2"/>
<comment type="caution">
    <text evidence="7">The sequence shown here is derived from an EMBL/GenBank/DDBJ whole genome shotgun (WGS) entry which is preliminary data.</text>
</comment>
<dbReference type="STRING" id="2060906.A0A0H1B5L2"/>
<dbReference type="GO" id="GO:0005739">
    <property type="term" value="C:mitochondrion"/>
    <property type="evidence" value="ECO:0007669"/>
    <property type="project" value="UniProtKB-SubCell"/>
</dbReference>